<dbReference type="InterPro" id="IPR036864">
    <property type="entry name" value="Zn2-C6_fun-type_DNA-bd_sf"/>
</dbReference>
<dbReference type="InterPro" id="IPR001138">
    <property type="entry name" value="Zn2Cys6_DnaBD"/>
</dbReference>
<gene>
    <name evidence="3" type="ORF">EK21DRAFT_100723</name>
</gene>
<dbReference type="Gene3D" id="4.10.240.10">
    <property type="entry name" value="Zn(2)-C6 fungal-type DNA-binding domain"/>
    <property type="match status" value="1"/>
</dbReference>
<dbReference type="InterPro" id="IPR050797">
    <property type="entry name" value="Carb_Metab_Trans_Reg"/>
</dbReference>
<dbReference type="GO" id="GO:0000981">
    <property type="term" value="F:DNA-binding transcription factor activity, RNA polymerase II-specific"/>
    <property type="evidence" value="ECO:0007669"/>
    <property type="project" value="InterPro"/>
</dbReference>
<keyword evidence="1" id="KW-0539">Nucleus</keyword>
<dbReference type="SMART" id="SM00066">
    <property type="entry name" value="GAL4"/>
    <property type="match status" value="1"/>
</dbReference>
<dbReference type="OrthoDB" id="4356994at2759"/>
<dbReference type="CDD" id="cd00067">
    <property type="entry name" value="GAL4"/>
    <property type="match status" value="1"/>
</dbReference>
<dbReference type="EMBL" id="ML978193">
    <property type="protein sequence ID" value="KAF2030160.1"/>
    <property type="molecule type" value="Genomic_DNA"/>
</dbReference>
<name>A0A9P4H995_9PLEO</name>
<organism evidence="3 4">
    <name type="scientific">Setomelanomma holmii</name>
    <dbReference type="NCBI Taxonomy" id="210430"/>
    <lineage>
        <taxon>Eukaryota</taxon>
        <taxon>Fungi</taxon>
        <taxon>Dikarya</taxon>
        <taxon>Ascomycota</taxon>
        <taxon>Pezizomycotina</taxon>
        <taxon>Dothideomycetes</taxon>
        <taxon>Pleosporomycetidae</taxon>
        <taxon>Pleosporales</taxon>
        <taxon>Pleosporineae</taxon>
        <taxon>Phaeosphaeriaceae</taxon>
        <taxon>Setomelanomma</taxon>
    </lineage>
</organism>
<dbReference type="GO" id="GO:0008270">
    <property type="term" value="F:zinc ion binding"/>
    <property type="evidence" value="ECO:0007669"/>
    <property type="project" value="InterPro"/>
</dbReference>
<dbReference type="GO" id="GO:0005634">
    <property type="term" value="C:nucleus"/>
    <property type="evidence" value="ECO:0007669"/>
    <property type="project" value="TreeGrafter"/>
</dbReference>
<feature type="domain" description="Zn(2)-C6 fungal-type" evidence="2">
    <location>
        <begin position="13"/>
        <end position="43"/>
    </location>
</feature>
<evidence type="ECO:0000256" key="1">
    <source>
        <dbReference type="ARBA" id="ARBA00023242"/>
    </source>
</evidence>
<dbReference type="SUPFAM" id="SSF57701">
    <property type="entry name" value="Zn2/Cys6 DNA-binding domain"/>
    <property type="match status" value="1"/>
</dbReference>
<dbReference type="GO" id="GO:0001080">
    <property type="term" value="P:nitrogen catabolite activation of transcription from RNA polymerase II promoter"/>
    <property type="evidence" value="ECO:0007669"/>
    <property type="project" value="TreeGrafter"/>
</dbReference>
<proteinExistence type="predicted"/>
<evidence type="ECO:0000313" key="3">
    <source>
        <dbReference type="EMBL" id="KAF2030160.1"/>
    </source>
</evidence>
<dbReference type="Pfam" id="PF00172">
    <property type="entry name" value="Zn_clus"/>
    <property type="match status" value="1"/>
</dbReference>
<dbReference type="Proteomes" id="UP000799777">
    <property type="component" value="Unassembled WGS sequence"/>
</dbReference>
<evidence type="ECO:0000313" key="4">
    <source>
        <dbReference type="Proteomes" id="UP000799777"/>
    </source>
</evidence>
<protein>
    <recommendedName>
        <fullName evidence="2">Zn(2)-C6 fungal-type domain-containing protein</fullName>
    </recommendedName>
</protein>
<sequence>MVQIQPNEKLHAACDECRTRKLKCSGEKQRCTRCKREKIECVFSPQKQMGRPRKRRRAGEADEDAVTLTEATPDTFDHSRIATFHDCGVITPPHFATDPPIDPSLWDDPGTMAPPPELQVAIGPCTCLSLMYLTLSELQSVPSFAFPQVVIPLRKAMSVLSDLIHCLQCPKESFSAIQNVQSIVALCKAIVERFHKVLMKIDTEFDRLQRTGEKKPFRIGDNSPENHHLHTGTLDCPMGFNIELEAKAWKGLAKAALRTEIYGNGSNPRPLLQLIKEAEERQKRWHEDEEYCTTERRHLWGERHPDDAKKNCEALGAEQIRRVIGNLCWE</sequence>
<comment type="caution">
    <text evidence="3">The sequence shown here is derived from an EMBL/GenBank/DDBJ whole genome shotgun (WGS) entry which is preliminary data.</text>
</comment>
<reference evidence="3" key="1">
    <citation type="journal article" date="2020" name="Stud. Mycol.">
        <title>101 Dothideomycetes genomes: a test case for predicting lifestyles and emergence of pathogens.</title>
        <authorList>
            <person name="Haridas S."/>
            <person name="Albert R."/>
            <person name="Binder M."/>
            <person name="Bloem J."/>
            <person name="Labutti K."/>
            <person name="Salamov A."/>
            <person name="Andreopoulos B."/>
            <person name="Baker S."/>
            <person name="Barry K."/>
            <person name="Bills G."/>
            <person name="Bluhm B."/>
            <person name="Cannon C."/>
            <person name="Castanera R."/>
            <person name="Culley D."/>
            <person name="Daum C."/>
            <person name="Ezra D."/>
            <person name="Gonzalez J."/>
            <person name="Henrissat B."/>
            <person name="Kuo A."/>
            <person name="Liang C."/>
            <person name="Lipzen A."/>
            <person name="Lutzoni F."/>
            <person name="Magnuson J."/>
            <person name="Mondo S."/>
            <person name="Nolan M."/>
            <person name="Ohm R."/>
            <person name="Pangilinan J."/>
            <person name="Park H.-J."/>
            <person name="Ramirez L."/>
            <person name="Alfaro M."/>
            <person name="Sun H."/>
            <person name="Tritt A."/>
            <person name="Yoshinaga Y."/>
            <person name="Zwiers L.-H."/>
            <person name="Turgeon B."/>
            <person name="Goodwin S."/>
            <person name="Spatafora J."/>
            <person name="Crous P."/>
            <person name="Grigoriev I."/>
        </authorList>
    </citation>
    <scope>NUCLEOTIDE SEQUENCE</scope>
    <source>
        <strain evidence="3">CBS 110217</strain>
    </source>
</reference>
<dbReference type="PROSITE" id="PS00463">
    <property type="entry name" value="ZN2_CY6_FUNGAL_1"/>
    <property type="match status" value="1"/>
</dbReference>
<keyword evidence="4" id="KW-1185">Reference proteome</keyword>
<evidence type="ECO:0000259" key="2">
    <source>
        <dbReference type="PROSITE" id="PS50048"/>
    </source>
</evidence>
<dbReference type="PROSITE" id="PS50048">
    <property type="entry name" value="ZN2_CY6_FUNGAL_2"/>
    <property type="match status" value="1"/>
</dbReference>
<accession>A0A9P4H995</accession>
<dbReference type="PANTHER" id="PTHR31668">
    <property type="entry name" value="GLUCOSE TRANSPORT TRANSCRIPTION REGULATOR RGT1-RELATED-RELATED"/>
    <property type="match status" value="1"/>
</dbReference>
<dbReference type="AlphaFoldDB" id="A0A9P4H995"/>
<dbReference type="PANTHER" id="PTHR31668:SF4">
    <property type="entry name" value="TRANSCRIPTIONAL ACTIVATOR PROTEIN DAL81"/>
    <property type="match status" value="1"/>
</dbReference>